<evidence type="ECO:0000259" key="1">
    <source>
        <dbReference type="Pfam" id="PF17921"/>
    </source>
</evidence>
<dbReference type="InterPro" id="IPR041588">
    <property type="entry name" value="Integrase_H2C2"/>
</dbReference>
<feature type="domain" description="Integrase zinc-binding" evidence="1">
    <location>
        <begin position="6"/>
        <end position="32"/>
    </location>
</feature>
<organism evidence="2 3">
    <name type="scientific">Cajanus cajan</name>
    <name type="common">Pigeon pea</name>
    <name type="synonym">Cajanus indicus</name>
    <dbReference type="NCBI Taxonomy" id="3821"/>
    <lineage>
        <taxon>Eukaryota</taxon>
        <taxon>Viridiplantae</taxon>
        <taxon>Streptophyta</taxon>
        <taxon>Embryophyta</taxon>
        <taxon>Tracheophyta</taxon>
        <taxon>Spermatophyta</taxon>
        <taxon>Magnoliopsida</taxon>
        <taxon>eudicotyledons</taxon>
        <taxon>Gunneridae</taxon>
        <taxon>Pentapetalae</taxon>
        <taxon>rosids</taxon>
        <taxon>fabids</taxon>
        <taxon>Fabales</taxon>
        <taxon>Fabaceae</taxon>
        <taxon>Papilionoideae</taxon>
        <taxon>50 kb inversion clade</taxon>
        <taxon>NPAAA clade</taxon>
        <taxon>indigoferoid/millettioid clade</taxon>
        <taxon>Phaseoleae</taxon>
        <taxon>Cajanus</taxon>
    </lineage>
</organism>
<dbReference type="Gene3D" id="3.30.420.10">
    <property type="entry name" value="Ribonuclease H-like superfamily/Ribonuclease H"/>
    <property type="match status" value="1"/>
</dbReference>
<sequence length="318" mass="35800">MAAKVLRAGYYWPTLKEDCANFVKKCVQCQKHGNLIHASAAELHSVSSPCPFSLWGINVLGPFPMAKGQVKFLVVAVDYFIKWIEAEPLACISATNVQKFVWKSLVTPTKETPFRLTYGADAMIPVEVGEPSFRRQHFHEESNNASLRAELDVLDETREKAQIVAEACKQRMTRRFNSNVKPRTFHKGNLVATFSISWYRVSESCRNRLTKYMGVWVPSFSCTKTELIASSDIAKYTRSGLEGSDLVRFGGVAKVVFKSTKASSQASFRKKDKLFGKSFVIELILLARRGKNLDKATNLPDSRWNSLRLLGLLMSRTT</sequence>
<dbReference type="Pfam" id="PF17921">
    <property type="entry name" value="Integrase_H2C2"/>
    <property type="match status" value="1"/>
</dbReference>
<dbReference type="InterPro" id="IPR036397">
    <property type="entry name" value="RNaseH_sf"/>
</dbReference>
<gene>
    <name evidence="2" type="ORF">KK1_034488</name>
</gene>
<dbReference type="SUPFAM" id="SSF53098">
    <property type="entry name" value="Ribonuclease H-like"/>
    <property type="match status" value="1"/>
</dbReference>
<dbReference type="Proteomes" id="UP000075243">
    <property type="component" value="Unassembled WGS sequence"/>
</dbReference>
<dbReference type="Gramene" id="C.cajan_33782.t">
    <property type="protein sequence ID" value="C.cajan_33782.t"/>
    <property type="gene ID" value="C.cajan_33782"/>
</dbReference>
<dbReference type="EMBL" id="KQ483642">
    <property type="protein sequence ID" value="KYP44062.1"/>
    <property type="molecule type" value="Genomic_DNA"/>
</dbReference>
<dbReference type="InterPro" id="IPR052160">
    <property type="entry name" value="Gypsy_RT_Integrase-like"/>
</dbReference>
<evidence type="ECO:0000313" key="2">
    <source>
        <dbReference type="EMBL" id="KYP44062.1"/>
    </source>
</evidence>
<keyword evidence="3" id="KW-1185">Reference proteome</keyword>
<reference evidence="2" key="1">
    <citation type="journal article" date="2012" name="Nat. Biotechnol.">
        <title>Draft genome sequence of pigeonpea (Cajanus cajan), an orphan legume crop of resource-poor farmers.</title>
        <authorList>
            <person name="Varshney R.K."/>
            <person name="Chen W."/>
            <person name="Li Y."/>
            <person name="Bharti A.K."/>
            <person name="Saxena R.K."/>
            <person name="Schlueter J.A."/>
            <person name="Donoghue M.T."/>
            <person name="Azam S."/>
            <person name="Fan G."/>
            <person name="Whaley A.M."/>
            <person name="Farmer A.D."/>
            <person name="Sheridan J."/>
            <person name="Iwata A."/>
            <person name="Tuteja R."/>
            <person name="Penmetsa R.V."/>
            <person name="Wu W."/>
            <person name="Upadhyaya H.D."/>
            <person name="Yang S.P."/>
            <person name="Shah T."/>
            <person name="Saxena K.B."/>
            <person name="Michael T."/>
            <person name="McCombie W.R."/>
            <person name="Yang B."/>
            <person name="Zhang G."/>
            <person name="Yang H."/>
            <person name="Wang J."/>
            <person name="Spillane C."/>
            <person name="Cook D.R."/>
            <person name="May G.D."/>
            <person name="Xu X."/>
            <person name="Jackson S.A."/>
        </authorList>
    </citation>
    <scope>NUCLEOTIDE SEQUENCE [LARGE SCALE GENOMIC DNA]</scope>
</reference>
<dbReference type="GO" id="GO:0003676">
    <property type="term" value="F:nucleic acid binding"/>
    <property type="evidence" value="ECO:0007669"/>
    <property type="project" value="InterPro"/>
</dbReference>
<dbReference type="Gene3D" id="6.10.20.110">
    <property type="match status" value="1"/>
</dbReference>
<proteinExistence type="predicted"/>
<dbReference type="InterPro" id="IPR012337">
    <property type="entry name" value="RNaseH-like_sf"/>
</dbReference>
<dbReference type="PANTHER" id="PTHR47266">
    <property type="entry name" value="ENDONUCLEASE-RELATED"/>
    <property type="match status" value="1"/>
</dbReference>
<protein>
    <submittedName>
        <fullName evidence="2">Gypsy retrotransposon integrase-like protein 1</fullName>
    </submittedName>
</protein>
<name>A0A151RNE8_CAJCA</name>
<dbReference type="AlphaFoldDB" id="A0A151RNE8"/>
<accession>A0A151RNE8</accession>
<evidence type="ECO:0000313" key="3">
    <source>
        <dbReference type="Proteomes" id="UP000075243"/>
    </source>
</evidence>
<dbReference type="Gene3D" id="1.10.340.70">
    <property type="match status" value="1"/>
</dbReference>